<dbReference type="PANTHER" id="PTHR43377:SF1">
    <property type="entry name" value="BILIVERDIN REDUCTASE A"/>
    <property type="match status" value="1"/>
</dbReference>
<evidence type="ECO:0000313" key="3">
    <source>
        <dbReference type="EMBL" id="CAB4813624.1"/>
    </source>
</evidence>
<dbReference type="Pfam" id="PF22725">
    <property type="entry name" value="GFO_IDH_MocA_C3"/>
    <property type="match status" value="1"/>
</dbReference>
<dbReference type="AlphaFoldDB" id="A0A6J6YZ21"/>
<dbReference type="PANTHER" id="PTHR43377">
    <property type="entry name" value="BILIVERDIN REDUCTASE A"/>
    <property type="match status" value="1"/>
</dbReference>
<feature type="domain" description="Gfo/Idh/MocA-like oxidoreductase N-terminal" evidence="1">
    <location>
        <begin position="17"/>
        <end position="122"/>
    </location>
</feature>
<dbReference type="GO" id="GO:0000166">
    <property type="term" value="F:nucleotide binding"/>
    <property type="evidence" value="ECO:0007669"/>
    <property type="project" value="InterPro"/>
</dbReference>
<dbReference type="InterPro" id="IPR000683">
    <property type="entry name" value="Gfo/Idh/MocA-like_OxRdtase_N"/>
</dbReference>
<dbReference type="EMBL" id="CAFAAQ010000128">
    <property type="protein sequence ID" value="CAB4813624.1"/>
    <property type="molecule type" value="Genomic_DNA"/>
</dbReference>
<dbReference type="Gene3D" id="3.30.360.10">
    <property type="entry name" value="Dihydrodipicolinate Reductase, domain 2"/>
    <property type="match status" value="1"/>
</dbReference>
<proteinExistence type="predicted"/>
<gene>
    <name evidence="3" type="ORF">UFOPK3046_01308</name>
</gene>
<feature type="domain" description="GFO/IDH/MocA-like oxidoreductase" evidence="2">
    <location>
        <begin position="159"/>
        <end position="248"/>
    </location>
</feature>
<evidence type="ECO:0000259" key="2">
    <source>
        <dbReference type="Pfam" id="PF22725"/>
    </source>
</evidence>
<dbReference type="InterPro" id="IPR055170">
    <property type="entry name" value="GFO_IDH_MocA-like_dom"/>
</dbReference>
<dbReference type="InterPro" id="IPR051450">
    <property type="entry name" value="Gfo/Idh/MocA_Oxidoreductases"/>
</dbReference>
<organism evidence="3">
    <name type="scientific">freshwater metagenome</name>
    <dbReference type="NCBI Taxonomy" id="449393"/>
    <lineage>
        <taxon>unclassified sequences</taxon>
        <taxon>metagenomes</taxon>
        <taxon>ecological metagenomes</taxon>
    </lineage>
</organism>
<accession>A0A6J6YZ21</accession>
<dbReference type="Pfam" id="PF01408">
    <property type="entry name" value="GFO_IDH_MocA"/>
    <property type="match status" value="1"/>
</dbReference>
<dbReference type="InterPro" id="IPR036291">
    <property type="entry name" value="NAD(P)-bd_dom_sf"/>
</dbReference>
<reference evidence="3" key="1">
    <citation type="submission" date="2020-05" db="EMBL/GenBank/DDBJ databases">
        <authorList>
            <person name="Chiriac C."/>
            <person name="Salcher M."/>
            <person name="Ghai R."/>
            <person name="Kavagutti S V."/>
        </authorList>
    </citation>
    <scope>NUCLEOTIDE SEQUENCE</scope>
</reference>
<dbReference type="SUPFAM" id="SSF55347">
    <property type="entry name" value="Glyceraldehyde-3-phosphate dehydrogenase-like, C-terminal domain"/>
    <property type="match status" value="1"/>
</dbReference>
<evidence type="ECO:0000259" key="1">
    <source>
        <dbReference type="Pfam" id="PF01408"/>
    </source>
</evidence>
<dbReference type="Gene3D" id="3.40.50.720">
    <property type="entry name" value="NAD(P)-binding Rossmann-like Domain"/>
    <property type="match status" value="1"/>
</dbReference>
<name>A0A6J6YZ21_9ZZZZ</name>
<dbReference type="SUPFAM" id="SSF51735">
    <property type="entry name" value="NAD(P)-binding Rossmann-fold domains"/>
    <property type="match status" value="1"/>
</dbReference>
<protein>
    <submittedName>
        <fullName evidence="3">Unannotated protein</fullName>
    </submittedName>
</protein>
<sequence length="359" mass="36998">MALGNHQPFRRKRKPSIALAGAGYIAVVHALAADSAGAKVTAVASAGGKSARHLAGELDAKKVSPEALPAGADFLIVATPPAQHAELAVQGLQAGASVLVEKPLATTLAEADRIVSAAAAAAAAAAAGQSATSGGVLRCAENLLHSPVWAQAVTLRAGLGPLTHLSLRTLQPPPDWGHFAQPLSAGGVLFDLGPHALALALGLADEPVLAVSASLSSTRQDGADDSATAVLRFESGLRASIEISWVSEITVWEAQASSESGVLRIELIPEVLLEHNGDSVAIVLRHPQADATLEQFGYVDQLLDLISPDPNRPGQTAEQARTVLEIICAAYQSAGQKGTEVQLPFDGDRSLTPMQLWKG</sequence>